<name>A0A556N631_9FLAO</name>
<dbReference type="OrthoDB" id="9806267at2"/>
<dbReference type="Pfam" id="PF01520">
    <property type="entry name" value="Amidase_3"/>
    <property type="match status" value="1"/>
</dbReference>
<dbReference type="GO" id="GO:0009253">
    <property type="term" value="P:peptidoglycan catabolic process"/>
    <property type="evidence" value="ECO:0007669"/>
    <property type="project" value="InterPro"/>
</dbReference>
<feature type="domain" description="MurNAc-LAA" evidence="4">
    <location>
        <begin position="104"/>
        <end position="259"/>
    </location>
</feature>
<dbReference type="Proteomes" id="UP000316008">
    <property type="component" value="Unassembled WGS sequence"/>
</dbReference>
<protein>
    <recommendedName>
        <fullName evidence="2">N-acetylmuramoyl-L-alanine amidase</fullName>
        <ecNumber evidence="2">3.5.1.28</ecNumber>
    </recommendedName>
</protein>
<dbReference type="GO" id="GO:0008745">
    <property type="term" value="F:N-acetylmuramoyl-L-alanine amidase activity"/>
    <property type="evidence" value="ECO:0007669"/>
    <property type="project" value="UniProtKB-EC"/>
</dbReference>
<evidence type="ECO:0000259" key="4">
    <source>
        <dbReference type="SMART" id="SM00646"/>
    </source>
</evidence>
<dbReference type="CDD" id="cd02696">
    <property type="entry name" value="MurNAc-LAA"/>
    <property type="match status" value="1"/>
</dbReference>
<dbReference type="PANTHER" id="PTHR30404:SF0">
    <property type="entry name" value="N-ACETYLMURAMOYL-L-ALANINE AMIDASE AMIC"/>
    <property type="match status" value="1"/>
</dbReference>
<accession>A0A556N631</accession>
<evidence type="ECO:0000313" key="5">
    <source>
        <dbReference type="EMBL" id="TSJ47637.1"/>
    </source>
</evidence>
<dbReference type="EMBL" id="VLPL01000001">
    <property type="protein sequence ID" value="TSJ47637.1"/>
    <property type="molecule type" value="Genomic_DNA"/>
</dbReference>
<evidence type="ECO:0000256" key="2">
    <source>
        <dbReference type="ARBA" id="ARBA00011901"/>
    </source>
</evidence>
<keyword evidence="6" id="KW-1185">Reference proteome</keyword>
<keyword evidence="3" id="KW-0378">Hydrolase</keyword>
<evidence type="ECO:0000256" key="1">
    <source>
        <dbReference type="ARBA" id="ARBA00001561"/>
    </source>
</evidence>
<dbReference type="PANTHER" id="PTHR30404">
    <property type="entry name" value="N-ACETYLMURAMOYL-L-ALANINE AMIDASE"/>
    <property type="match status" value="1"/>
</dbReference>
<organism evidence="5 6">
    <name type="scientific">Fluviicola chungangensis</name>
    <dbReference type="NCBI Taxonomy" id="2597671"/>
    <lineage>
        <taxon>Bacteria</taxon>
        <taxon>Pseudomonadati</taxon>
        <taxon>Bacteroidota</taxon>
        <taxon>Flavobacteriia</taxon>
        <taxon>Flavobacteriales</taxon>
        <taxon>Crocinitomicaceae</taxon>
        <taxon>Fluviicola</taxon>
    </lineage>
</organism>
<dbReference type="AlphaFoldDB" id="A0A556N631"/>
<evidence type="ECO:0000256" key="3">
    <source>
        <dbReference type="ARBA" id="ARBA00022801"/>
    </source>
</evidence>
<comment type="caution">
    <text evidence="5">The sequence shown here is derived from an EMBL/GenBank/DDBJ whole genome shotgun (WGS) entry which is preliminary data.</text>
</comment>
<reference evidence="5 6" key="1">
    <citation type="submission" date="2019-07" db="EMBL/GenBank/DDBJ databases">
        <authorList>
            <person name="Huq M.A."/>
        </authorList>
    </citation>
    <scope>NUCLEOTIDE SEQUENCE [LARGE SCALE GENOMIC DNA]</scope>
    <source>
        <strain evidence="5 6">MAH-3</strain>
    </source>
</reference>
<dbReference type="Gene3D" id="3.40.630.40">
    <property type="entry name" value="Zn-dependent exopeptidases"/>
    <property type="match status" value="1"/>
</dbReference>
<dbReference type="InterPro" id="IPR050695">
    <property type="entry name" value="N-acetylmuramoyl_amidase_3"/>
</dbReference>
<dbReference type="FunFam" id="3.40.630.40:FF:000005">
    <property type="entry name" value="N-acetylmuramoyl-L-alanine amidase (AmiA)"/>
    <property type="match status" value="1"/>
</dbReference>
<dbReference type="InterPro" id="IPR002508">
    <property type="entry name" value="MurNAc-LAA_cat"/>
</dbReference>
<comment type="catalytic activity">
    <reaction evidence="1">
        <text>Hydrolyzes the link between N-acetylmuramoyl residues and L-amino acid residues in certain cell-wall glycopeptides.</text>
        <dbReference type="EC" id="3.5.1.28"/>
    </reaction>
</comment>
<evidence type="ECO:0000313" key="6">
    <source>
        <dbReference type="Proteomes" id="UP000316008"/>
    </source>
</evidence>
<dbReference type="SUPFAM" id="SSF53187">
    <property type="entry name" value="Zn-dependent exopeptidases"/>
    <property type="match status" value="1"/>
</dbReference>
<proteinExistence type="predicted"/>
<dbReference type="GO" id="GO:0030288">
    <property type="term" value="C:outer membrane-bounded periplasmic space"/>
    <property type="evidence" value="ECO:0007669"/>
    <property type="project" value="TreeGrafter"/>
</dbReference>
<dbReference type="EC" id="3.5.1.28" evidence="2"/>
<dbReference type="SMART" id="SM00646">
    <property type="entry name" value="Ami_3"/>
    <property type="match status" value="1"/>
</dbReference>
<sequence>MNRLENSLKWMRWIAFAVPFVMLFGFQGKERVIHSKPLGTIKTIVIDAGHGGKDPGCHGSSAHEKNVCLAMALELGRKIKEGYPEIKVVFTRDKDVFVELDDRAKIANRANADLFICIHANSASATAYGTETYVLGLHKTDAQAKIADRENSTIYLEADKGEKYKDFDMSPDAIIARQLQLSVFLDQSILFADKLQDEFKTIGRYNRGVKQAGFLVLYKTTMPSVLIETGFLTNRDEEKFLADSEGQSKMAGAMFTAFEKYKAELEGVDYKTRGAQEIADNSVVEKKDFKDQVVFRVQIETSETKIAANSSRFKKHEVFEYQQDKLYKYTVGEFVDDFNAANTYKNELRQKEFPNAFVVAFQNGERISLEKAIKLAEK</sequence>
<gene>
    <name evidence="5" type="ORF">FO442_00490</name>
</gene>